<dbReference type="Proteomes" id="UP001203410">
    <property type="component" value="Unassembled WGS sequence"/>
</dbReference>
<name>A0ABT0RRL1_9SPHN</name>
<evidence type="ECO:0000313" key="2">
    <source>
        <dbReference type="Proteomes" id="UP001203410"/>
    </source>
</evidence>
<reference evidence="1 2" key="1">
    <citation type="submission" date="2022-05" db="EMBL/GenBank/DDBJ databases">
        <authorList>
            <person name="Jo J.-H."/>
            <person name="Im W.-T."/>
        </authorList>
    </citation>
    <scope>NUCLEOTIDE SEQUENCE [LARGE SCALE GENOMIC DNA]</scope>
    <source>
        <strain evidence="1 2">NSE70-1</strain>
    </source>
</reference>
<comment type="caution">
    <text evidence="1">The sequence shown here is derived from an EMBL/GenBank/DDBJ whole genome shotgun (WGS) entry which is preliminary data.</text>
</comment>
<accession>A0ABT0RRL1</accession>
<evidence type="ECO:0008006" key="3">
    <source>
        <dbReference type="Google" id="ProtNLM"/>
    </source>
</evidence>
<evidence type="ECO:0000313" key="1">
    <source>
        <dbReference type="EMBL" id="MCL6697551.1"/>
    </source>
</evidence>
<keyword evidence="2" id="KW-1185">Reference proteome</keyword>
<gene>
    <name evidence="1" type="ORF">LZ496_01965</name>
</gene>
<protein>
    <recommendedName>
        <fullName evidence="3">Phytoene synthase</fullName>
    </recommendedName>
</protein>
<organism evidence="1 2">
    <name type="scientific">Sphingomonas caseinilyticus</name>
    <dbReference type="NCBI Taxonomy" id="2908205"/>
    <lineage>
        <taxon>Bacteria</taxon>
        <taxon>Pseudomonadati</taxon>
        <taxon>Pseudomonadota</taxon>
        <taxon>Alphaproteobacteria</taxon>
        <taxon>Sphingomonadales</taxon>
        <taxon>Sphingomonadaceae</taxon>
        <taxon>Sphingomonas</taxon>
    </lineage>
</organism>
<sequence length="175" mass="19128">MTSSTQPALGAIRLAWWREALERLDNGSPPPEPRLQAVVSQLIPRGISGKALAAIEDGWATLLDESPDRDRIAKRGELIFEIAARLLGESDSKLAPAGRLFALQQVARKHLRPSIHADSELPGLAGHRFARKLRPLTAFARLAVRDVKQFPEIEPEATPARAVALLSHRLFGTIG</sequence>
<dbReference type="RefSeq" id="WP_249902912.1">
    <property type="nucleotide sequence ID" value="NZ_JAMGBA010000001.1"/>
</dbReference>
<proteinExistence type="predicted"/>
<dbReference type="EMBL" id="JAMGBA010000001">
    <property type="protein sequence ID" value="MCL6697551.1"/>
    <property type="molecule type" value="Genomic_DNA"/>
</dbReference>